<dbReference type="RefSeq" id="WP_226749426.1">
    <property type="nucleotide sequence ID" value="NZ_JAEINI020000001.1"/>
</dbReference>
<dbReference type="EMBL" id="JAEINI020000001">
    <property type="protein sequence ID" value="MCB5225330.1"/>
    <property type="molecule type" value="Genomic_DNA"/>
</dbReference>
<accession>A0ABS8BZM7</accession>
<comment type="caution">
    <text evidence="2">The sequence shown here is derived from an EMBL/GenBank/DDBJ whole genome shotgun (WGS) entry which is preliminary data.</text>
</comment>
<keyword evidence="1" id="KW-0472">Membrane</keyword>
<keyword evidence="3" id="KW-1185">Reference proteome</keyword>
<feature type="transmembrane region" description="Helical" evidence="1">
    <location>
        <begin position="65"/>
        <end position="89"/>
    </location>
</feature>
<keyword evidence="1" id="KW-0812">Transmembrane</keyword>
<evidence type="ECO:0000256" key="1">
    <source>
        <dbReference type="SAM" id="Phobius"/>
    </source>
</evidence>
<proteinExistence type="predicted"/>
<evidence type="ECO:0000313" key="3">
    <source>
        <dbReference type="Proteomes" id="UP000633814"/>
    </source>
</evidence>
<name>A0ABS8BZM7_9ALTE</name>
<feature type="transmembrane region" description="Helical" evidence="1">
    <location>
        <begin position="30"/>
        <end position="53"/>
    </location>
</feature>
<keyword evidence="1" id="KW-1133">Transmembrane helix</keyword>
<reference evidence="2 3" key="1">
    <citation type="submission" date="2021-10" db="EMBL/GenBank/DDBJ databases">
        <title>Alishewanella koreense sp. nov. isolated from seawater of southwestern coast in South Korea and the proposal for the reclassification of Rheinheimera perlucida and Rheinheimera tuosuensis as Arsukibacterium perlucida and Arsukibacterium tuosuensis.</title>
        <authorList>
            <person name="Kim K.H."/>
            <person name="Ruan W."/>
            <person name="Kim K.R."/>
            <person name="Baek J.H."/>
            <person name="Jeon C.O."/>
        </authorList>
    </citation>
    <scope>NUCLEOTIDE SEQUENCE [LARGE SCALE GENOMIC DNA]</scope>
    <source>
        <strain evidence="2 3">16-MA</strain>
    </source>
</reference>
<gene>
    <name evidence="2" type="ORF">JAO78_000670</name>
</gene>
<sequence length="99" mass="10868">MLKLILFIIVCANIGCLICYRKYQSYFEKVAYYNAIAGLIVLPVSIVGVFLSATNIQGIHGDTSIYGLVIFIWAITVLISLVAVVNLILKNIKNNLTGC</sequence>
<feature type="transmembrane region" description="Helical" evidence="1">
    <location>
        <begin position="6"/>
        <end position="23"/>
    </location>
</feature>
<dbReference type="Proteomes" id="UP000633814">
    <property type="component" value="Unassembled WGS sequence"/>
</dbReference>
<organism evidence="2 3">
    <name type="scientific">Alishewanella maricola</name>
    <dbReference type="NCBI Taxonomy" id="2795740"/>
    <lineage>
        <taxon>Bacteria</taxon>
        <taxon>Pseudomonadati</taxon>
        <taxon>Pseudomonadota</taxon>
        <taxon>Gammaproteobacteria</taxon>
        <taxon>Alteromonadales</taxon>
        <taxon>Alteromonadaceae</taxon>
        <taxon>Alishewanella</taxon>
    </lineage>
</organism>
<protein>
    <submittedName>
        <fullName evidence="2">Uncharacterized protein</fullName>
    </submittedName>
</protein>
<evidence type="ECO:0000313" key="2">
    <source>
        <dbReference type="EMBL" id="MCB5225330.1"/>
    </source>
</evidence>